<reference evidence="10 11" key="1">
    <citation type="submission" date="2023-07" db="EMBL/GenBank/DDBJ databases">
        <title>Sorghum-associated microbial communities from plants grown in Nebraska, USA.</title>
        <authorList>
            <person name="Schachtman D."/>
        </authorList>
    </citation>
    <scope>NUCLEOTIDE SEQUENCE [LARGE SCALE GENOMIC DNA]</scope>
    <source>
        <strain evidence="10 11">584</strain>
    </source>
</reference>
<organism evidence="10 11">
    <name type="scientific">Inquilinus ginsengisoli</name>
    <dbReference type="NCBI Taxonomy" id="363840"/>
    <lineage>
        <taxon>Bacteria</taxon>
        <taxon>Pseudomonadati</taxon>
        <taxon>Pseudomonadota</taxon>
        <taxon>Alphaproteobacteria</taxon>
        <taxon>Rhodospirillales</taxon>
        <taxon>Rhodospirillaceae</taxon>
        <taxon>Inquilinus</taxon>
    </lineage>
</organism>
<keyword evidence="11" id="KW-1185">Reference proteome</keyword>
<gene>
    <name evidence="10" type="ORF">E9232_005821</name>
</gene>
<dbReference type="Gene3D" id="3.30.300.30">
    <property type="match status" value="1"/>
</dbReference>
<dbReference type="PRINTS" id="PR01338">
    <property type="entry name" value="TYPE3OMKPROT"/>
</dbReference>
<comment type="similarity">
    <text evidence="2 8">Belongs to the YscJ lipoprotein family.</text>
</comment>
<keyword evidence="5 8" id="KW-0564">Palmitate</keyword>
<keyword evidence="6 8" id="KW-0998">Cell outer membrane</keyword>
<accession>A0ABU1JXB5</accession>
<dbReference type="EMBL" id="JAVDPW010000011">
    <property type="protein sequence ID" value="MDR6293271.1"/>
    <property type="molecule type" value="Genomic_DNA"/>
</dbReference>
<dbReference type="InterPro" id="IPR003282">
    <property type="entry name" value="T3SS_SctJ"/>
</dbReference>
<evidence type="ECO:0000256" key="4">
    <source>
        <dbReference type="ARBA" id="ARBA00023136"/>
    </source>
</evidence>
<dbReference type="InterPro" id="IPR006182">
    <property type="entry name" value="FliF_N_dom"/>
</dbReference>
<evidence type="ECO:0000256" key="2">
    <source>
        <dbReference type="ARBA" id="ARBA00009509"/>
    </source>
</evidence>
<dbReference type="PANTHER" id="PTHR30046">
    <property type="entry name" value="FLAGELLAR M-RING PROTEIN"/>
    <property type="match status" value="1"/>
</dbReference>
<comment type="caution">
    <text evidence="10">The sequence shown here is derived from an EMBL/GenBank/DDBJ whole genome shotgun (WGS) entry which is preliminary data.</text>
</comment>
<feature type="domain" description="Flagellar M-ring N-terminal" evidence="9">
    <location>
        <begin position="36"/>
        <end position="200"/>
    </location>
</feature>
<comment type="subcellular location">
    <subcellularLocation>
        <location evidence="1">Cell outer membrane</location>
        <topology evidence="1">Lipid-anchor</topology>
    </subcellularLocation>
</comment>
<dbReference type="Proteomes" id="UP001262410">
    <property type="component" value="Unassembled WGS sequence"/>
</dbReference>
<evidence type="ECO:0000256" key="6">
    <source>
        <dbReference type="ARBA" id="ARBA00023237"/>
    </source>
</evidence>
<dbReference type="InterPro" id="IPR043427">
    <property type="entry name" value="YscJ/FliF"/>
</dbReference>
<keyword evidence="8" id="KW-1133">Transmembrane helix</keyword>
<keyword evidence="4 8" id="KW-0472">Membrane</keyword>
<sequence>MRNRADRGTPPNRSAWAKPLRGLALAGLLLLAACKVDLYSGLEEREANEMVAILLHQGIPAERTATKDRGLVVSVEEDRFADAVDLLRRNGYPREHYDSIPTIFKGDGLVSSPVEEQARLIYALSQELSRTISQIDGVYSARVHVVLPDAEGLKASATPSSASVVIRHHADIDLTKLTPEIKMLVANGIKGLLYENVSVVFLPTAVGATTPPIQDPLTNIAGVWVHQSSAPWLEGLLTVLGLALAAAAAAVGWMLWRRRGAAPQAAE</sequence>
<evidence type="ECO:0000256" key="3">
    <source>
        <dbReference type="ARBA" id="ARBA00022729"/>
    </source>
</evidence>
<name>A0ABU1JXB5_9PROT</name>
<feature type="transmembrane region" description="Helical" evidence="8">
    <location>
        <begin position="235"/>
        <end position="256"/>
    </location>
</feature>
<keyword evidence="8" id="KW-0812">Transmembrane</keyword>
<keyword evidence="7 8" id="KW-0449">Lipoprotein</keyword>
<dbReference type="Gene3D" id="3.30.70.1530">
    <property type="entry name" value="Hypothetical protein rpa1041"/>
    <property type="match status" value="1"/>
</dbReference>
<dbReference type="Pfam" id="PF01514">
    <property type="entry name" value="YscJ_FliF"/>
    <property type="match status" value="1"/>
</dbReference>
<proteinExistence type="inferred from homology"/>
<dbReference type="RefSeq" id="WP_309800100.1">
    <property type="nucleotide sequence ID" value="NZ_JAVDPW010000011.1"/>
</dbReference>
<keyword evidence="3 8" id="KW-0732">Signal</keyword>
<evidence type="ECO:0000259" key="9">
    <source>
        <dbReference type="Pfam" id="PF01514"/>
    </source>
</evidence>
<dbReference type="InterPro" id="IPR045851">
    <property type="entry name" value="AMP-bd_C_sf"/>
</dbReference>
<evidence type="ECO:0000256" key="1">
    <source>
        <dbReference type="ARBA" id="ARBA00004459"/>
    </source>
</evidence>
<evidence type="ECO:0000256" key="7">
    <source>
        <dbReference type="ARBA" id="ARBA00023288"/>
    </source>
</evidence>
<protein>
    <recommendedName>
        <fullName evidence="8">Lipoprotein</fullName>
    </recommendedName>
</protein>
<dbReference type="PROSITE" id="PS51257">
    <property type="entry name" value="PROKAR_LIPOPROTEIN"/>
    <property type="match status" value="1"/>
</dbReference>
<dbReference type="PANTHER" id="PTHR30046:SF2">
    <property type="entry name" value="YOP PROTEINS TRANSLOCATION LIPOPROTEIN J"/>
    <property type="match status" value="1"/>
</dbReference>
<evidence type="ECO:0000313" key="10">
    <source>
        <dbReference type="EMBL" id="MDR6293271.1"/>
    </source>
</evidence>
<evidence type="ECO:0000256" key="5">
    <source>
        <dbReference type="ARBA" id="ARBA00023139"/>
    </source>
</evidence>
<evidence type="ECO:0000313" key="11">
    <source>
        <dbReference type="Proteomes" id="UP001262410"/>
    </source>
</evidence>
<evidence type="ECO:0000256" key="8">
    <source>
        <dbReference type="RuleBase" id="RU364102"/>
    </source>
</evidence>
<dbReference type="NCBIfam" id="TIGR02544">
    <property type="entry name" value="III_secr_YscJ"/>
    <property type="match status" value="1"/>
</dbReference>